<comment type="caution">
    <text evidence="4">The sequence shown here is derived from an EMBL/GenBank/DDBJ whole genome shotgun (WGS) entry which is preliminary data.</text>
</comment>
<reference evidence="4 5" key="1">
    <citation type="journal article" date="2016" name="Nat. Commun.">
        <title>Thousands of microbial genomes shed light on interconnected biogeochemical processes in an aquifer system.</title>
        <authorList>
            <person name="Anantharaman K."/>
            <person name="Brown C.T."/>
            <person name="Hug L.A."/>
            <person name="Sharon I."/>
            <person name="Castelle C.J."/>
            <person name="Probst A.J."/>
            <person name="Thomas B.C."/>
            <person name="Singh A."/>
            <person name="Wilkins M.J."/>
            <person name="Karaoz U."/>
            <person name="Brodie E.L."/>
            <person name="Williams K.H."/>
            <person name="Hubbard S.S."/>
            <person name="Banfield J.F."/>
        </authorList>
    </citation>
    <scope>NUCLEOTIDE SEQUENCE [LARGE SCALE GENOMIC DNA]</scope>
</reference>
<evidence type="ECO:0000313" key="5">
    <source>
        <dbReference type="Proteomes" id="UP000178367"/>
    </source>
</evidence>
<evidence type="ECO:0000256" key="2">
    <source>
        <dbReference type="ARBA" id="ARBA00023235"/>
    </source>
</evidence>
<dbReference type="EMBL" id="MFGB01000020">
    <property type="protein sequence ID" value="OGF25723.1"/>
    <property type="molecule type" value="Genomic_DNA"/>
</dbReference>
<keyword evidence="2" id="KW-0413">Isomerase</keyword>
<dbReference type="Pfam" id="PF10432">
    <property type="entry name" value="bact-PGI_C"/>
    <property type="match status" value="1"/>
</dbReference>
<dbReference type="Proteomes" id="UP000178367">
    <property type="component" value="Unassembled WGS sequence"/>
</dbReference>
<name>A0A1F5SH05_9BACT</name>
<dbReference type="GO" id="GO:0004347">
    <property type="term" value="F:glucose-6-phosphate isomerase activity"/>
    <property type="evidence" value="ECO:0007669"/>
    <property type="project" value="InterPro"/>
</dbReference>
<dbReference type="SUPFAM" id="SSF53697">
    <property type="entry name" value="SIS domain"/>
    <property type="match status" value="1"/>
</dbReference>
<dbReference type="InterPro" id="IPR019490">
    <property type="entry name" value="Glu6P/Mann6P_isomerase_C"/>
</dbReference>
<gene>
    <name evidence="4" type="ORF">A2227_00765</name>
</gene>
<dbReference type="InterPro" id="IPR001347">
    <property type="entry name" value="SIS_dom"/>
</dbReference>
<evidence type="ECO:0000313" key="4">
    <source>
        <dbReference type="EMBL" id="OGF25723.1"/>
    </source>
</evidence>
<dbReference type="Gene3D" id="3.40.50.10490">
    <property type="entry name" value="Glucose-6-phosphate isomerase like protein, domain 1"/>
    <property type="match status" value="2"/>
</dbReference>
<dbReference type="InterPro" id="IPR046348">
    <property type="entry name" value="SIS_dom_sf"/>
</dbReference>
<dbReference type="PROSITE" id="PS51464">
    <property type="entry name" value="SIS"/>
    <property type="match status" value="1"/>
</dbReference>
<evidence type="ECO:0000256" key="1">
    <source>
        <dbReference type="ARBA" id="ARBA00010523"/>
    </source>
</evidence>
<organism evidence="4 5">
    <name type="scientific">Candidatus Falkowbacteria bacterium RIFOXYA2_FULL_47_19</name>
    <dbReference type="NCBI Taxonomy" id="1797994"/>
    <lineage>
        <taxon>Bacteria</taxon>
        <taxon>Candidatus Falkowiibacteriota</taxon>
    </lineage>
</organism>
<feature type="domain" description="SIS" evidence="3">
    <location>
        <begin position="40"/>
        <end position="183"/>
    </location>
</feature>
<dbReference type="GO" id="GO:0005975">
    <property type="term" value="P:carbohydrate metabolic process"/>
    <property type="evidence" value="ECO:0007669"/>
    <property type="project" value="InterPro"/>
</dbReference>
<dbReference type="GO" id="GO:1901135">
    <property type="term" value="P:carbohydrate derivative metabolic process"/>
    <property type="evidence" value="ECO:0007669"/>
    <property type="project" value="InterPro"/>
</dbReference>
<dbReference type="AlphaFoldDB" id="A0A1F5SH05"/>
<accession>A0A1F5SH05</accession>
<protein>
    <recommendedName>
        <fullName evidence="3">SIS domain-containing protein</fullName>
    </recommendedName>
</protein>
<evidence type="ECO:0000259" key="3">
    <source>
        <dbReference type="PROSITE" id="PS51464"/>
    </source>
</evidence>
<dbReference type="GO" id="GO:0004476">
    <property type="term" value="F:mannose-6-phosphate isomerase activity"/>
    <property type="evidence" value="ECO:0007669"/>
    <property type="project" value="InterPro"/>
</dbReference>
<dbReference type="STRING" id="1797994.A2227_00765"/>
<dbReference type="GO" id="GO:0097367">
    <property type="term" value="F:carbohydrate derivative binding"/>
    <property type="evidence" value="ECO:0007669"/>
    <property type="project" value="InterPro"/>
</dbReference>
<sequence length="357" mass="40243">MNLDDLKIYKKLDTGRVGEAMESLPDQMRQVLDEARLIKVPAEYSRVSQIVLNGMGGSNIGAHILRSAFADKIKVPITITPGYSVPAHVNENTLYILSSYSGTTEEPLSVYREVKKRGAKIMAISSDDPKSKLVKLMMRDDIPGYIFKPQFNPSLQPRLGLGYSIFGIASMIAKAGLFKINVREIEDIIASLEIWTRRLRPEAPTRVNAAKQIAQKIFGRIPVLVAAEHLTGNIHATRNQINECSKSFASFLELPDLNHYTMEGLVNPASNRKNLAFLFFDSAFYNPRVQKRSQLTKQVVKKNKVTVIAYEMRGDKKLLQNFELLQLGAWVSYYLGIAYKVNPAAIPYVDWFKKMLQ</sequence>
<comment type="similarity">
    <text evidence="1">Belongs to the PGI/PMI family.</text>
</comment>
<proteinExistence type="inferred from homology"/>